<dbReference type="PROSITE" id="PS51409">
    <property type="entry name" value="ARGINASE_2"/>
    <property type="match status" value="1"/>
</dbReference>
<dbReference type="GO" id="GO:0046872">
    <property type="term" value="F:metal ion binding"/>
    <property type="evidence" value="ECO:0007669"/>
    <property type="project" value="UniProtKB-KW"/>
</dbReference>
<evidence type="ECO:0000256" key="1">
    <source>
        <dbReference type="ARBA" id="ARBA00022723"/>
    </source>
</evidence>
<evidence type="ECO:0000256" key="3">
    <source>
        <dbReference type="PROSITE-ProRule" id="PRU00742"/>
    </source>
</evidence>
<dbReference type="InterPro" id="IPR023696">
    <property type="entry name" value="Ureohydrolase_dom_sf"/>
</dbReference>
<proteinExistence type="inferred from homology"/>
<keyword evidence="5" id="KW-1185">Reference proteome</keyword>
<dbReference type="Gene3D" id="3.40.800.10">
    <property type="entry name" value="Ureohydrolase domain"/>
    <property type="match status" value="1"/>
</dbReference>
<keyword evidence="1" id="KW-0479">Metal-binding</keyword>
<dbReference type="EMBL" id="REFY01000005">
    <property type="protein sequence ID" value="RQG87987.1"/>
    <property type="molecule type" value="Genomic_DNA"/>
</dbReference>
<dbReference type="GO" id="GO:0008783">
    <property type="term" value="F:agmatinase activity"/>
    <property type="evidence" value="ECO:0007669"/>
    <property type="project" value="TreeGrafter"/>
</dbReference>
<dbReference type="AlphaFoldDB" id="A0A3N6LP24"/>
<dbReference type="PANTHER" id="PTHR11358:SF26">
    <property type="entry name" value="GUANIDINO ACID HYDROLASE, MITOCHONDRIAL"/>
    <property type="match status" value="1"/>
</dbReference>
<name>A0A3N6LP24_9EURY</name>
<evidence type="ECO:0000256" key="2">
    <source>
        <dbReference type="ARBA" id="ARBA00022801"/>
    </source>
</evidence>
<dbReference type="OrthoDB" id="7186at2157"/>
<dbReference type="InterPro" id="IPR006035">
    <property type="entry name" value="Ureohydrolase"/>
</dbReference>
<dbReference type="GO" id="GO:0033389">
    <property type="term" value="P:putrescine biosynthetic process from arginine, via agmatine"/>
    <property type="evidence" value="ECO:0007669"/>
    <property type="project" value="TreeGrafter"/>
</dbReference>
<protein>
    <submittedName>
        <fullName evidence="4">Agmatinase</fullName>
    </submittedName>
</protein>
<accession>A0A3N6LP24</accession>
<organism evidence="4 5">
    <name type="scientific">Natrarchaeobius halalkaliphilus</name>
    <dbReference type="NCBI Taxonomy" id="1679091"/>
    <lineage>
        <taxon>Archaea</taxon>
        <taxon>Methanobacteriati</taxon>
        <taxon>Methanobacteriota</taxon>
        <taxon>Stenosarchaea group</taxon>
        <taxon>Halobacteria</taxon>
        <taxon>Halobacteriales</taxon>
        <taxon>Natrialbaceae</taxon>
        <taxon>Natrarchaeobius</taxon>
    </lineage>
</organism>
<reference evidence="4 5" key="1">
    <citation type="submission" date="2018-10" db="EMBL/GenBank/DDBJ databases">
        <title>Natrarchaeobius chitinivorans gen. nov., sp. nov., and Natrarchaeobius haloalkaliphilus sp. nov., alkaliphilic, chitin-utilizing haloarchaea from hypersaline alkaline lakes.</title>
        <authorList>
            <person name="Sorokin D.Y."/>
            <person name="Elcheninov A.G."/>
            <person name="Kostrikina N.A."/>
            <person name="Bale N.J."/>
            <person name="Sinninghe Damste J.S."/>
            <person name="Khijniak T.V."/>
            <person name="Kublanov I.V."/>
            <person name="Toshchakov S.V."/>
        </authorList>
    </citation>
    <scope>NUCLEOTIDE SEQUENCE [LARGE SCALE GENOMIC DNA]</scope>
    <source>
        <strain evidence="4 5">AArcht-Sl</strain>
    </source>
</reference>
<dbReference type="RefSeq" id="WP_124179185.1">
    <property type="nucleotide sequence ID" value="NZ_REFY01000005.1"/>
</dbReference>
<gene>
    <name evidence="4" type="ORF">EA462_14105</name>
</gene>
<dbReference type="SUPFAM" id="SSF52768">
    <property type="entry name" value="Arginase/deacetylase"/>
    <property type="match status" value="1"/>
</dbReference>
<comment type="similarity">
    <text evidence="3">Belongs to the arginase family.</text>
</comment>
<comment type="caution">
    <text evidence="4">The sequence shown here is derived from an EMBL/GenBank/DDBJ whole genome shotgun (WGS) entry which is preliminary data.</text>
</comment>
<sequence length="369" mass="40607">MDHSRDIDPERLERYRSLATEEHLDGRPETEQAYIEASIDRDDDGPAPGYDPVWYYHSTNGMFRAPHNRDLSTVDLACVGVPMDIGTPNERTGSRLGPRELRRWSQNHGPANPETGVNPFERCSVSDWGDVRFTDDPYDLSANVEELYERYVEFDDADVTPLTVGGEHTITYPILRALGRDEPLGLIHLDAHPDTRAGEYHGAGVTDANLVTNAVTEGVIDPERTIQIGVRGRVLLSNDFSHETGMRVVEATEFQDAGPQAIAEEARRVVGDGPCYVTVDTDVFDCGVMPGTTLPEPFGLTGREVRDFLRGIRGTNIVGADLVELSPPYDDTGKSGCLAAGIAFELLSLVAEARDEFSDDTGRTTWNTP</sequence>
<evidence type="ECO:0000313" key="4">
    <source>
        <dbReference type="EMBL" id="RQG87987.1"/>
    </source>
</evidence>
<dbReference type="PANTHER" id="PTHR11358">
    <property type="entry name" value="ARGINASE/AGMATINASE"/>
    <property type="match status" value="1"/>
</dbReference>
<dbReference type="Pfam" id="PF00491">
    <property type="entry name" value="Arginase"/>
    <property type="match status" value="1"/>
</dbReference>
<keyword evidence="2" id="KW-0378">Hydrolase</keyword>
<dbReference type="Proteomes" id="UP000273828">
    <property type="component" value="Unassembled WGS sequence"/>
</dbReference>
<evidence type="ECO:0000313" key="5">
    <source>
        <dbReference type="Proteomes" id="UP000273828"/>
    </source>
</evidence>